<evidence type="ECO:0000313" key="2">
    <source>
        <dbReference type="EMBL" id="KAE9401629.1"/>
    </source>
</evidence>
<evidence type="ECO:0000313" key="3">
    <source>
        <dbReference type="Proteomes" id="UP000799118"/>
    </source>
</evidence>
<keyword evidence="3" id="KW-1185">Reference proteome</keyword>
<protein>
    <submittedName>
        <fullName evidence="2">Uncharacterized protein</fullName>
    </submittedName>
</protein>
<organism evidence="2 3">
    <name type="scientific">Gymnopus androsaceus JB14</name>
    <dbReference type="NCBI Taxonomy" id="1447944"/>
    <lineage>
        <taxon>Eukaryota</taxon>
        <taxon>Fungi</taxon>
        <taxon>Dikarya</taxon>
        <taxon>Basidiomycota</taxon>
        <taxon>Agaricomycotina</taxon>
        <taxon>Agaricomycetes</taxon>
        <taxon>Agaricomycetidae</taxon>
        <taxon>Agaricales</taxon>
        <taxon>Marasmiineae</taxon>
        <taxon>Omphalotaceae</taxon>
        <taxon>Gymnopus</taxon>
    </lineage>
</organism>
<feature type="compositionally biased region" description="Polar residues" evidence="1">
    <location>
        <begin position="106"/>
        <end position="120"/>
    </location>
</feature>
<gene>
    <name evidence="2" type="ORF">BT96DRAFT_918750</name>
</gene>
<dbReference type="AlphaFoldDB" id="A0A6A4HT96"/>
<evidence type="ECO:0000256" key="1">
    <source>
        <dbReference type="SAM" id="MobiDB-lite"/>
    </source>
</evidence>
<name>A0A6A4HT96_9AGAR</name>
<feature type="compositionally biased region" description="Low complexity" evidence="1">
    <location>
        <begin position="87"/>
        <end position="105"/>
    </location>
</feature>
<accession>A0A6A4HT96</accession>
<dbReference type="OrthoDB" id="2984700at2759"/>
<feature type="region of interest" description="Disordered" evidence="1">
    <location>
        <begin position="66"/>
        <end position="120"/>
    </location>
</feature>
<dbReference type="Proteomes" id="UP000799118">
    <property type="component" value="Unassembled WGS sequence"/>
</dbReference>
<proteinExistence type="predicted"/>
<dbReference type="EMBL" id="ML769444">
    <property type="protein sequence ID" value="KAE9401629.1"/>
    <property type="molecule type" value="Genomic_DNA"/>
</dbReference>
<reference evidence="2" key="1">
    <citation type="journal article" date="2019" name="Environ. Microbiol.">
        <title>Fungal ecological strategies reflected in gene transcription - a case study of two litter decomposers.</title>
        <authorList>
            <person name="Barbi F."/>
            <person name="Kohler A."/>
            <person name="Barry K."/>
            <person name="Baskaran P."/>
            <person name="Daum C."/>
            <person name="Fauchery L."/>
            <person name="Ihrmark K."/>
            <person name="Kuo A."/>
            <person name="LaButti K."/>
            <person name="Lipzen A."/>
            <person name="Morin E."/>
            <person name="Grigoriev I.V."/>
            <person name="Henrissat B."/>
            <person name="Lindahl B."/>
            <person name="Martin F."/>
        </authorList>
    </citation>
    <scope>NUCLEOTIDE SEQUENCE</scope>
    <source>
        <strain evidence="2">JB14</strain>
    </source>
</reference>
<sequence>MSTPPHMKTRIAVRDRTPHRFQIVPLKDAKQQPATPFSNSRKILKDLTNSKLKPPSEKLITPLNIVKRSPSPTGFRLPTPTRRRSRLPTSSTRTTTPTPRSTATTKVATTPSPQNTFTSRIPSSKLKAFNSRTLDPAILKPRHGVAHSVDISNPRRQHVRNIFPESTCAEPAATPRLRTSPNSATPSKRHAIYTRSLYVGRGDQCSDRATSLRHTTLEGILAANDSLDSIVQVYQDEAHDAGRSFSLGLPTSLSEPTLHDISSHSLGLASPDVPSCQIRVNGASVSLSSLSSVYSQDSWVSGKQESVASSEEKTVHDSGYHPIVWDLLQKLESAERTWSDRS</sequence>